<dbReference type="GO" id="GO:0048219">
    <property type="term" value="P:inter-Golgi cisterna vesicle-mediated transport"/>
    <property type="evidence" value="ECO:0007669"/>
    <property type="project" value="TreeGrafter"/>
</dbReference>
<proteinExistence type="inferred from homology"/>
<dbReference type="Proteomes" id="UP000663671">
    <property type="component" value="Chromosome 4"/>
</dbReference>
<gene>
    <name evidence="12" type="primary">GOS1</name>
    <name evidence="12" type="ORF">I7I51_05622</name>
</gene>
<comment type="function">
    <text evidence="9">Involved in transport from the ER to the Golgi apparatus as well as in intra-Golgi transport. It belongs to a super-family of proteins called t-SNAREs or soluble NSF (N-ethylmaleimide-sensitive factor) attachment protein receptor.</text>
</comment>
<keyword evidence="10" id="KW-0175">Coiled coil</keyword>
<sequence length="232" mass="26289">MATATGTGWAQLRQQARSLETQSETLFHTYAQYASLSQLPMTPSEDEVKAESQIHEILERREAIISQLARLLDSESALTSSALKQNNLSRHREILRDHRRELKRLNSAIAETRDRANLLSNVRSDINAYRSSASSNQDNNNVEAEYMLEERGHLENSHNMMDSVLSQAYAVNENFGLQRESLARINRRIVGAASQVPGMNSLIHKIGAKRRRDGIILGVFIGLCFLMVFFFR</sequence>
<protein>
    <recommendedName>
        <fullName evidence="9">Golgi SNAP receptor complex member 1</fullName>
    </recommendedName>
</protein>
<dbReference type="GO" id="GO:0000139">
    <property type="term" value="C:Golgi membrane"/>
    <property type="evidence" value="ECO:0007669"/>
    <property type="project" value="UniProtKB-SubCell"/>
</dbReference>
<dbReference type="GO" id="GO:0006888">
    <property type="term" value="P:endoplasmic reticulum to Golgi vesicle-mediated transport"/>
    <property type="evidence" value="ECO:0007669"/>
    <property type="project" value="InterPro"/>
</dbReference>
<evidence type="ECO:0000256" key="5">
    <source>
        <dbReference type="ARBA" id="ARBA00022927"/>
    </source>
</evidence>
<evidence type="ECO:0000256" key="11">
    <source>
        <dbReference type="SAM" id="Phobius"/>
    </source>
</evidence>
<keyword evidence="6 11" id="KW-1133">Transmembrane helix</keyword>
<comment type="similarity">
    <text evidence="2 9">Belongs to the GOSR1 family.</text>
</comment>
<name>A0A8A1M2Z8_AJECA</name>
<dbReference type="GO" id="GO:0005797">
    <property type="term" value="C:Golgi medial cisterna"/>
    <property type="evidence" value="ECO:0007669"/>
    <property type="project" value="TreeGrafter"/>
</dbReference>
<evidence type="ECO:0000256" key="9">
    <source>
        <dbReference type="PIRNR" id="PIRNR027109"/>
    </source>
</evidence>
<dbReference type="GO" id="GO:0006906">
    <property type="term" value="P:vesicle fusion"/>
    <property type="evidence" value="ECO:0007669"/>
    <property type="project" value="TreeGrafter"/>
</dbReference>
<evidence type="ECO:0000313" key="12">
    <source>
        <dbReference type="EMBL" id="QSS60818.1"/>
    </source>
</evidence>
<dbReference type="EMBL" id="CP069110">
    <property type="protein sequence ID" value="QSS60818.1"/>
    <property type="molecule type" value="Genomic_DNA"/>
</dbReference>
<dbReference type="PANTHER" id="PTHR21094">
    <property type="entry name" value="GOS-28 SNARE- RELATED"/>
    <property type="match status" value="1"/>
</dbReference>
<dbReference type="GO" id="GO:0005801">
    <property type="term" value="C:cis-Golgi network"/>
    <property type="evidence" value="ECO:0007669"/>
    <property type="project" value="InterPro"/>
</dbReference>
<keyword evidence="4 11" id="KW-0812">Transmembrane</keyword>
<keyword evidence="3 9" id="KW-0813">Transport</keyword>
<evidence type="ECO:0000256" key="4">
    <source>
        <dbReference type="ARBA" id="ARBA00022692"/>
    </source>
</evidence>
<keyword evidence="7 9" id="KW-0333">Golgi apparatus</keyword>
<dbReference type="GO" id="GO:0005484">
    <property type="term" value="F:SNAP receptor activity"/>
    <property type="evidence" value="ECO:0007669"/>
    <property type="project" value="TreeGrafter"/>
</dbReference>
<dbReference type="GO" id="GO:0031201">
    <property type="term" value="C:SNARE complex"/>
    <property type="evidence" value="ECO:0007669"/>
    <property type="project" value="TreeGrafter"/>
</dbReference>
<dbReference type="Pfam" id="PF12352">
    <property type="entry name" value="V-SNARE_C"/>
    <property type="match status" value="1"/>
</dbReference>
<feature type="coiled-coil region" evidence="10">
    <location>
        <begin position="88"/>
        <end position="122"/>
    </location>
</feature>
<evidence type="ECO:0000256" key="6">
    <source>
        <dbReference type="ARBA" id="ARBA00022989"/>
    </source>
</evidence>
<evidence type="ECO:0000256" key="7">
    <source>
        <dbReference type="ARBA" id="ARBA00023034"/>
    </source>
</evidence>
<dbReference type="PIRSF" id="PIRSF027109">
    <property type="entry name" value="Golgi_SNARE"/>
    <property type="match status" value="1"/>
</dbReference>
<evidence type="ECO:0000256" key="8">
    <source>
        <dbReference type="ARBA" id="ARBA00023136"/>
    </source>
</evidence>
<dbReference type="GO" id="GO:0015031">
    <property type="term" value="P:protein transport"/>
    <property type="evidence" value="ECO:0007669"/>
    <property type="project" value="UniProtKB-KW"/>
</dbReference>
<keyword evidence="8 9" id="KW-0472">Membrane</keyword>
<evidence type="ECO:0000256" key="10">
    <source>
        <dbReference type="SAM" id="Coils"/>
    </source>
</evidence>
<dbReference type="PANTHER" id="PTHR21094:SF2">
    <property type="entry name" value="GOLGI SNAP RECEPTOR COMPLEX MEMBER 1"/>
    <property type="match status" value="1"/>
</dbReference>
<keyword evidence="9" id="KW-0931">ER-Golgi transport</keyword>
<dbReference type="AlphaFoldDB" id="A0A8A1M2Z8"/>
<comment type="subcellular location">
    <subcellularLocation>
        <location evidence="1">Golgi apparatus membrane</location>
        <topology evidence="1">Single-pass type IV membrane protein</topology>
    </subcellularLocation>
</comment>
<keyword evidence="5 9" id="KW-0653">Protein transport</keyword>
<reference evidence="12" key="1">
    <citation type="submission" date="2021-01" db="EMBL/GenBank/DDBJ databases">
        <title>Chromosome-level genome assembly of a human fungal pathogen reveals clustering of transcriptionally co-regulated genes.</title>
        <authorList>
            <person name="Voorhies M."/>
            <person name="Cohen S."/>
            <person name="Shea T.P."/>
            <person name="Petrus S."/>
            <person name="Munoz J.F."/>
            <person name="Poplawski S."/>
            <person name="Goldman W.E."/>
            <person name="Michael T."/>
            <person name="Cuomo C.A."/>
            <person name="Sil A."/>
            <person name="Beyhan S."/>
        </authorList>
    </citation>
    <scope>NUCLEOTIDE SEQUENCE</scope>
    <source>
        <strain evidence="12">WU24</strain>
    </source>
</reference>
<dbReference type="VEuPathDB" id="FungiDB:I7I51_05622"/>
<organism evidence="12 13">
    <name type="scientific">Ajellomyces capsulatus</name>
    <name type="common">Darling's disease fungus</name>
    <name type="synonym">Histoplasma capsulatum</name>
    <dbReference type="NCBI Taxonomy" id="5037"/>
    <lineage>
        <taxon>Eukaryota</taxon>
        <taxon>Fungi</taxon>
        <taxon>Dikarya</taxon>
        <taxon>Ascomycota</taxon>
        <taxon>Pezizomycotina</taxon>
        <taxon>Eurotiomycetes</taxon>
        <taxon>Eurotiomycetidae</taxon>
        <taxon>Onygenales</taxon>
        <taxon>Ajellomycetaceae</taxon>
        <taxon>Histoplasma</taxon>
    </lineage>
</organism>
<dbReference type="OrthoDB" id="422156at2759"/>
<evidence type="ECO:0000256" key="1">
    <source>
        <dbReference type="ARBA" id="ARBA00004409"/>
    </source>
</evidence>
<comment type="subunit">
    <text evidence="9">Component of several multiprotein Golgi SNARE complexes.</text>
</comment>
<evidence type="ECO:0000313" key="13">
    <source>
        <dbReference type="Proteomes" id="UP000663671"/>
    </source>
</evidence>
<evidence type="ECO:0000256" key="2">
    <source>
        <dbReference type="ARBA" id="ARBA00008473"/>
    </source>
</evidence>
<feature type="transmembrane region" description="Helical" evidence="11">
    <location>
        <begin position="214"/>
        <end position="231"/>
    </location>
</feature>
<dbReference type="InterPro" id="IPR023601">
    <property type="entry name" value="Golgi_SNAP_su1"/>
</dbReference>
<evidence type="ECO:0000256" key="3">
    <source>
        <dbReference type="ARBA" id="ARBA00022448"/>
    </source>
</evidence>
<accession>A0A8A1M2Z8</accession>